<feature type="disulfide bond" evidence="16">
    <location>
        <begin position="41"/>
        <end position="57"/>
    </location>
</feature>
<feature type="disulfide bond" evidence="16">
    <location>
        <begin position="613"/>
        <end position="623"/>
    </location>
</feature>
<evidence type="ECO:0000259" key="20">
    <source>
        <dbReference type="SMART" id="SM00187"/>
    </source>
</evidence>
<sequence length="766" mass="85400">MQNIWFVVIVILSWLGQNDALACQLKPTCTECLTSPGCAWCPDKNFLKPGESNERRCDAAEALKNRKCNNTVNSQPSMTVKKDRKLSNERDQVIQLKPQAIHLKLRIGQPSEFKLEFKRAEGYPIDLYYLMDLSFSMKDDLDKIKTLGQDILRTLEKFTKDKRIGFGSFVDKEALPYVSQLRPRLLNPCPNRLERCQPAFSFRNVLPLTDRADDFTNKVSQQKISGNLDAPEAGLDAIMQSAVCQTEIGWRDVTRILVYTSDDTFHMAGDGRLAGIYKPHDGRCHLDLNSTYESLLQDYPSVGHLAKVLQENNIQLIFAVTDAAFLAYEELSKLIPRSVVGVLKDDSSNVVQLISDAYGNLSSSIVLQHEDVPAGLDISYSSICGGEQESDWSNRGECSGVKLNQQVNFTVRLNATACLAGEHKFKIKVQGISDFLTVTVATICDCDCTDRQEKAPSCSYNGTLHCGMCSCDGGHLGQSCECELTQDLNSMTALLANCRQTNTSDICDGHGRCECGKCTCSGPYRGDFCECDDTACPQHRGKQCNGKGKCNCGRCECDEGYTGEKCHCPRDKQYCKAKGDISVCSGQGQCPCDRCVCNETVTGEYCEKVRDQCSKTFLNCTLCAINERNEQSVDADCKEACEGMHTERLEGQHEFQCTHEGITFDVQVKDGRILIRHADLRKSIDKTYVIIGSSIAGILVIGVVVIIVYRLLVELYDLKEYHSFVRAQQETDWKNVRQLPSSQTHAYITVHVKTLTLLVKVQQCIE</sequence>
<feature type="disulfide bond" evidence="16">
    <location>
        <begin position="592"/>
        <end position="637"/>
    </location>
</feature>
<dbReference type="GO" id="GO:0005886">
    <property type="term" value="C:plasma membrane"/>
    <property type="evidence" value="ECO:0007669"/>
    <property type="project" value="UniProtKB-SubCell"/>
</dbReference>
<evidence type="ECO:0000313" key="22">
    <source>
        <dbReference type="EMBL" id="KAL2094673.1"/>
    </source>
</evidence>
<organism evidence="22 23">
    <name type="scientific">Coilia grayii</name>
    <name type="common">Gray's grenadier anchovy</name>
    <dbReference type="NCBI Taxonomy" id="363190"/>
    <lineage>
        <taxon>Eukaryota</taxon>
        <taxon>Metazoa</taxon>
        <taxon>Chordata</taxon>
        <taxon>Craniata</taxon>
        <taxon>Vertebrata</taxon>
        <taxon>Euteleostomi</taxon>
        <taxon>Actinopterygii</taxon>
        <taxon>Neopterygii</taxon>
        <taxon>Teleostei</taxon>
        <taxon>Clupei</taxon>
        <taxon>Clupeiformes</taxon>
        <taxon>Clupeoidei</taxon>
        <taxon>Engraulidae</taxon>
        <taxon>Coilinae</taxon>
        <taxon>Coilia</taxon>
    </lineage>
</organism>
<dbReference type="PRINTS" id="PR01186">
    <property type="entry name" value="INTEGRINB"/>
</dbReference>
<feature type="disulfide bond" evidence="16">
    <location>
        <begin position="189"/>
        <end position="196"/>
    </location>
</feature>
<feature type="disulfide bond" evidence="16">
    <location>
        <begin position="444"/>
        <end position="448"/>
    </location>
</feature>
<evidence type="ECO:0000256" key="18">
    <source>
        <dbReference type="SAM" id="Phobius"/>
    </source>
</evidence>
<dbReference type="InterPro" id="IPR015812">
    <property type="entry name" value="Integrin_bsu"/>
</dbReference>
<keyword evidence="3" id="KW-1003">Cell membrane</keyword>
<feature type="disulfide bond" evidence="16">
    <location>
        <begin position="557"/>
        <end position="566"/>
    </location>
</feature>
<dbReference type="Gene3D" id="3.40.50.410">
    <property type="entry name" value="von Willebrand factor, type A domain"/>
    <property type="match status" value="1"/>
</dbReference>
<feature type="disulfide bond" evidence="16">
    <location>
        <begin position="513"/>
        <end position="518"/>
    </location>
</feature>
<evidence type="ECO:0000256" key="5">
    <source>
        <dbReference type="ARBA" id="ARBA00022692"/>
    </source>
</evidence>
<evidence type="ECO:0000256" key="10">
    <source>
        <dbReference type="ARBA" id="ARBA00022989"/>
    </source>
</evidence>
<dbReference type="SUPFAM" id="SSF53300">
    <property type="entry name" value="vWA-like"/>
    <property type="match status" value="1"/>
</dbReference>
<feature type="disulfide bond" evidence="16">
    <location>
        <begin position="531"/>
        <end position="536"/>
    </location>
</feature>
<dbReference type="InterPro" id="IPR057073">
    <property type="entry name" value="EGF_integrin_2"/>
</dbReference>
<feature type="disulfide bond" evidence="16">
    <location>
        <begin position="597"/>
        <end position="606"/>
    </location>
</feature>
<evidence type="ECO:0000256" key="19">
    <source>
        <dbReference type="SAM" id="SignalP"/>
    </source>
</evidence>
<dbReference type="PANTHER" id="PTHR10082:SF36">
    <property type="entry name" value="INTEGRIN BETA-7"/>
    <property type="match status" value="1"/>
</dbReference>
<keyword evidence="8" id="KW-0460">Magnesium</keyword>
<feature type="domain" description="Integrin beta subunit VWA" evidence="20">
    <location>
        <begin position="28"/>
        <end position="446"/>
    </location>
</feature>
<comment type="subcellular location">
    <subcellularLocation>
        <location evidence="1 17">Cell membrane</location>
        <topology evidence="1 17">Single-pass type I membrane protein</topology>
    </subcellularLocation>
</comment>
<evidence type="ECO:0000256" key="4">
    <source>
        <dbReference type="ARBA" id="ARBA00022536"/>
    </source>
</evidence>
<keyword evidence="7" id="KW-0677">Repeat</keyword>
<feature type="disulfide bond" evidence="16">
    <location>
        <begin position="520"/>
        <end position="529"/>
    </location>
</feature>
<keyword evidence="6 19" id="KW-0732">Signal</keyword>
<dbReference type="SUPFAM" id="SSF69179">
    <property type="entry name" value="Integrin domains"/>
    <property type="match status" value="1"/>
</dbReference>
<evidence type="ECO:0000256" key="9">
    <source>
        <dbReference type="ARBA" id="ARBA00022889"/>
    </source>
</evidence>
<evidence type="ECO:0000256" key="11">
    <source>
        <dbReference type="ARBA" id="ARBA00023037"/>
    </source>
</evidence>
<evidence type="ECO:0000256" key="8">
    <source>
        <dbReference type="ARBA" id="ARBA00022842"/>
    </source>
</evidence>
<dbReference type="Pfam" id="PF00362">
    <property type="entry name" value="Integrin_beta"/>
    <property type="match status" value="1"/>
</dbReference>
<dbReference type="Gene3D" id="1.20.5.100">
    <property type="entry name" value="Cytochrome c1, transmembrane anchor, C-terminal"/>
    <property type="match status" value="1"/>
</dbReference>
<evidence type="ECO:0000256" key="16">
    <source>
        <dbReference type="PIRSR" id="PIRSR002512-1"/>
    </source>
</evidence>
<dbReference type="InterPro" id="IPR002369">
    <property type="entry name" value="Integrin_bsu_VWA"/>
</dbReference>
<dbReference type="Pfam" id="PF07974">
    <property type="entry name" value="EGF_2"/>
    <property type="match status" value="1"/>
</dbReference>
<dbReference type="Gene3D" id="2.60.40.1510">
    <property type="entry name" value="ntegrin, alpha v. Chain A, domain 3"/>
    <property type="match status" value="1"/>
</dbReference>
<dbReference type="SUPFAM" id="SSF57196">
    <property type="entry name" value="EGF/Laminin"/>
    <property type="match status" value="1"/>
</dbReference>
<evidence type="ECO:0000313" key="23">
    <source>
        <dbReference type="Proteomes" id="UP001591681"/>
    </source>
</evidence>
<keyword evidence="10 18" id="KW-1133">Transmembrane helix</keyword>
<dbReference type="PIRSF" id="PIRSF002512">
    <property type="entry name" value="Integrin_B"/>
    <property type="match status" value="1"/>
</dbReference>
<dbReference type="GO" id="GO:0002376">
    <property type="term" value="P:immune system process"/>
    <property type="evidence" value="ECO:0007669"/>
    <property type="project" value="UniProtKB-ARBA"/>
</dbReference>
<dbReference type="InterPro" id="IPR013111">
    <property type="entry name" value="EGF_extracell"/>
</dbReference>
<feature type="disulfide bond" evidence="16">
    <location>
        <begin position="244"/>
        <end position="284"/>
    </location>
</feature>
<feature type="disulfide bond" evidence="16">
    <location>
        <begin position="552"/>
        <end position="584"/>
    </location>
</feature>
<dbReference type="FunFam" id="2.10.25.10:FF:000304">
    <property type="entry name" value="Integrin beta"/>
    <property type="match status" value="1"/>
</dbReference>
<dbReference type="SMART" id="SM00187">
    <property type="entry name" value="INB"/>
    <property type="match status" value="1"/>
</dbReference>
<feature type="disulfide bond" evidence="16">
    <location>
        <begin position="515"/>
        <end position="544"/>
    </location>
</feature>
<gene>
    <name evidence="22" type="ORF">ACEWY4_009392</name>
</gene>
<feature type="disulfide bond" evidence="16">
    <location>
        <begin position="482"/>
        <end position="498"/>
    </location>
</feature>
<evidence type="ECO:0000256" key="15">
    <source>
        <dbReference type="ARBA" id="ARBA00023180"/>
    </source>
</evidence>
<reference evidence="22 23" key="1">
    <citation type="submission" date="2024-09" db="EMBL/GenBank/DDBJ databases">
        <title>A chromosome-level genome assembly of Gray's grenadier anchovy, Coilia grayii.</title>
        <authorList>
            <person name="Fu Z."/>
        </authorList>
    </citation>
    <scope>NUCLEOTIDE SEQUENCE [LARGE SCALE GENOMIC DNA]</scope>
    <source>
        <strain evidence="22">G4</strain>
        <tissue evidence="22">Muscle</tissue>
    </source>
</reference>
<dbReference type="GO" id="GO:0007229">
    <property type="term" value="P:integrin-mediated signaling pathway"/>
    <property type="evidence" value="ECO:0007669"/>
    <property type="project" value="UniProtKB-KW"/>
</dbReference>
<keyword evidence="13 16" id="KW-1015">Disulfide bond</keyword>
<feature type="disulfide bond" evidence="16">
    <location>
        <begin position="550"/>
        <end position="555"/>
    </location>
</feature>
<dbReference type="Pfam" id="PF23105">
    <property type="entry name" value="EGF_integrin"/>
    <property type="match status" value="1"/>
</dbReference>
<keyword evidence="11 17" id="KW-0401">Integrin</keyword>
<feature type="disulfide bond" evidence="16">
    <location>
        <begin position="471"/>
        <end position="480"/>
    </location>
</feature>
<evidence type="ECO:0000256" key="2">
    <source>
        <dbReference type="ARBA" id="ARBA00007449"/>
    </source>
</evidence>
<keyword evidence="23" id="KW-1185">Reference proteome</keyword>
<feature type="disulfide bond" evidence="16">
    <location>
        <begin position="590"/>
        <end position="595"/>
    </location>
</feature>
<dbReference type="SUPFAM" id="SSF103575">
    <property type="entry name" value="Plexin repeat"/>
    <property type="match status" value="1"/>
</dbReference>
<feature type="domain" description="PSI" evidence="21">
    <location>
        <begin position="22"/>
        <end position="69"/>
    </location>
</feature>
<dbReference type="Proteomes" id="UP001591681">
    <property type="component" value="Unassembled WGS sequence"/>
</dbReference>
<keyword evidence="9 17" id="KW-0130">Cell adhesion</keyword>
<feature type="transmembrane region" description="Helical" evidence="18">
    <location>
        <begin position="688"/>
        <end position="712"/>
    </location>
</feature>
<dbReference type="FunFam" id="3.40.50.410:FF:000002">
    <property type="entry name" value="Integrin beta"/>
    <property type="match status" value="1"/>
</dbReference>
<evidence type="ECO:0000256" key="13">
    <source>
        <dbReference type="ARBA" id="ARBA00023157"/>
    </source>
</evidence>
<evidence type="ECO:0000256" key="17">
    <source>
        <dbReference type="RuleBase" id="RU000633"/>
    </source>
</evidence>
<keyword evidence="12 18" id="KW-0472">Membrane</keyword>
<evidence type="ECO:0000256" key="7">
    <source>
        <dbReference type="ARBA" id="ARBA00022737"/>
    </source>
</evidence>
<comment type="caution">
    <text evidence="22">The sequence shown here is derived from an EMBL/GenBank/DDBJ whole genome shotgun (WGS) entry which is preliminary data.</text>
</comment>
<evidence type="ECO:0000259" key="21">
    <source>
        <dbReference type="SMART" id="SM00423"/>
    </source>
</evidence>
<keyword evidence="15" id="KW-0325">Glycoprotein</keyword>
<dbReference type="InterPro" id="IPR032695">
    <property type="entry name" value="Integrin_dom_sf"/>
</dbReference>
<dbReference type="Gene3D" id="2.10.25.10">
    <property type="entry name" value="Laminin"/>
    <property type="match status" value="4"/>
</dbReference>
<protein>
    <recommendedName>
        <fullName evidence="17">Integrin beta</fullName>
    </recommendedName>
</protein>
<keyword evidence="4" id="KW-0245">EGF-like domain</keyword>
<dbReference type="InterPro" id="IPR016201">
    <property type="entry name" value="PSI"/>
</dbReference>
<keyword evidence="14" id="KW-0675">Receptor</keyword>
<feature type="signal peptide" evidence="19">
    <location>
        <begin position="1"/>
        <end position="20"/>
    </location>
</feature>
<evidence type="ECO:0000256" key="12">
    <source>
        <dbReference type="ARBA" id="ARBA00023136"/>
    </source>
</evidence>
<dbReference type="PANTHER" id="PTHR10082">
    <property type="entry name" value="INTEGRIN BETA SUBUNIT"/>
    <property type="match status" value="1"/>
</dbReference>
<dbReference type="PROSITE" id="PS52047">
    <property type="entry name" value="I_EGF_2"/>
    <property type="match status" value="1"/>
</dbReference>
<feature type="disulfide bond" evidence="16">
    <location>
        <begin position="29"/>
        <end position="38"/>
    </location>
</feature>
<feature type="disulfide bond" evidence="16">
    <location>
        <begin position="568"/>
        <end position="575"/>
    </location>
</feature>
<dbReference type="PROSITE" id="PS00243">
    <property type="entry name" value="I_EGF_1"/>
    <property type="match status" value="2"/>
</dbReference>
<feature type="chain" id="PRO_5044886791" description="Integrin beta" evidence="19">
    <location>
        <begin position="21"/>
        <end position="766"/>
    </location>
</feature>
<accession>A0ABD1K6C1</accession>
<dbReference type="InterPro" id="IPR036465">
    <property type="entry name" value="vWFA_dom_sf"/>
</dbReference>
<evidence type="ECO:0000256" key="6">
    <source>
        <dbReference type="ARBA" id="ARBA00022729"/>
    </source>
</evidence>
<feature type="disulfide bond" evidence="16">
    <location>
        <begin position="466"/>
        <end position="507"/>
    </location>
</feature>
<dbReference type="EMBL" id="JBHFQA010000008">
    <property type="protein sequence ID" value="KAL2094673.1"/>
    <property type="molecule type" value="Genomic_DNA"/>
</dbReference>
<evidence type="ECO:0000256" key="1">
    <source>
        <dbReference type="ARBA" id="ARBA00004251"/>
    </source>
</evidence>
<dbReference type="GO" id="GO:0007155">
    <property type="term" value="P:cell adhesion"/>
    <property type="evidence" value="ECO:0007669"/>
    <property type="project" value="UniProtKB-KW"/>
</dbReference>
<name>A0ABD1K6C1_9TELE</name>
<dbReference type="InterPro" id="IPR057243">
    <property type="entry name" value="Integrin_I-EGF_CS"/>
</dbReference>
<comment type="similarity">
    <text evidence="2 17">Belongs to the integrin beta chain family.</text>
</comment>
<evidence type="ECO:0000256" key="14">
    <source>
        <dbReference type="ARBA" id="ARBA00023170"/>
    </source>
</evidence>
<feature type="disulfide bond" evidence="16">
    <location>
        <begin position="32"/>
        <end position="68"/>
    </location>
</feature>
<evidence type="ECO:0000256" key="3">
    <source>
        <dbReference type="ARBA" id="ARBA00022475"/>
    </source>
</evidence>
<keyword evidence="5 17" id="KW-0812">Transmembrane</keyword>
<dbReference type="AlphaFoldDB" id="A0ABD1K6C1"/>
<proteinExistence type="inferred from homology"/>
<dbReference type="FunFam" id="2.10.25.10:FF:000305">
    <property type="entry name" value="Integrin beta"/>
    <property type="match status" value="1"/>
</dbReference>
<dbReference type="SMART" id="SM00423">
    <property type="entry name" value="PSI"/>
    <property type="match status" value="1"/>
</dbReference>